<dbReference type="InterPro" id="IPR051834">
    <property type="entry name" value="RING_finger_E3_ligase"/>
</dbReference>
<dbReference type="InterPro" id="IPR001841">
    <property type="entry name" value="Znf_RING"/>
</dbReference>
<gene>
    <name evidence="7" type="primary">LOC115754904</name>
</gene>
<proteinExistence type="predicted"/>
<protein>
    <submittedName>
        <fullName evidence="7">E3 ubiquitin-protein ligase RNF181-like</fullName>
    </submittedName>
</protein>
<dbReference type="Proteomes" id="UP000827889">
    <property type="component" value="Chromosome 9"/>
</dbReference>
<dbReference type="KEGG" id="rarg:115754904"/>
<keyword evidence="1" id="KW-0479">Metal-binding</keyword>
<keyword evidence="6" id="KW-1185">Reference proteome</keyword>
<sequence>MPSWNLDLSGTARTSNDPPSLGVLTVFVVRWQSVSRDIGSRWRIYGYTIEVARTSVVLSLAFLQLPEARCVFIEQVLACFGVDRPYQSSFAMRISRAADGLFNLYPDGFHLTAILDLMTAESSEVEDLVMRDLMAQLDSESSWVMRGASESAILGLKEKVYAAEDGECCSICLEDFHRAEKVAELPCSHVFHRPCIIQWLDSSNSCPLCRCQLDT</sequence>
<dbReference type="PANTHER" id="PTHR45931">
    <property type="entry name" value="SI:CH211-59O9.10"/>
    <property type="match status" value="1"/>
</dbReference>
<dbReference type="Gene3D" id="3.30.40.10">
    <property type="entry name" value="Zinc/RING finger domain, C3HC4 (zinc finger)"/>
    <property type="match status" value="1"/>
</dbReference>
<keyword evidence="2 4" id="KW-0863">Zinc-finger</keyword>
<keyword evidence="3" id="KW-0862">Zinc</keyword>
<name>A0A8B8QU97_9MYRT</name>
<evidence type="ECO:0000256" key="1">
    <source>
        <dbReference type="ARBA" id="ARBA00022723"/>
    </source>
</evidence>
<evidence type="ECO:0000259" key="5">
    <source>
        <dbReference type="PROSITE" id="PS50089"/>
    </source>
</evidence>
<dbReference type="AlphaFoldDB" id="A0A8B8QU97"/>
<evidence type="ECO:0000256" key="3">
    <source>
        <dbReference type="ARBA" id="ARBA00022833"/>
    </source>
</evidence>
<dbReference type="SMART" id="SM00184">
    <property type="entry name" value="RING"/>
    <property type="match status" value="1"/>
</dbReference>
<dbReference type="GeneID" id="115754904"/>
<dbReference type="SUPFAM" id="SSF57850">
    <property type="entry name" value="RING/U-box"/>
    <property type="match status" value="1"/>
</dbReference>
<organism evidence="6 7">
    <name type="scientific">Rhodamnia argentea</name>
    <dbReference type="NCBI Taxonomy" id="178133"/>
    <lineage>
        <taxon>Eukaryota</taxon>
        <taxon>Viridiplantae</taxon>
        <taxon>Streptophyta</taxon>
        <taxon>Embryophyta</taxon>
        <taxon>Tracheophyta</taxon>
        <taxon>Spermatophyta</taxon>
        <taxon>Magnoliopsida</taxon>
        <taxon>eudicotyledons</taxon>
        <taxon>Gunneridae</taxon>
        <taxon>Pentapetalae</taxon>
        <taxon>rosids</taxon>
        <taxon>malvids</taxon>
        <taxon>Myrtales</taxon>
        <taxon>Myrtaceae</taxon>
        <taxon>Myrtoideae</taxon>
        <taxon>Myrteae</taxon>
        <taxon>Australasian group</taxon>
        <taxon>Rhodamnia</taxon>
    </lineage>
</organism>
<accession>A0A8B8QU97</accession>
<dbReference type="InterPro" id="IPR013083">
    <property type="entry name" value="Znf_RING/FYVE/PHD"/>
</dbReference>
<dbReference type="PROSITE" id="PS50089">
    <property type="entry name" value="ZF_RING_2"/>
    <property type="match status" value="1"/>
</dbReference>
<evidence type="ECO:0000256" key="4">
    <source>
        <dbReference type="PROSITE-ProRule" id="PRU00175"/>
    </source>
</evidence>
<evidence type="ECO:0000313" key="6">
    <source>
        <dbReference type="Proteomes" id="UP000827889"/>
    </source>
</evidence>
<dbReference type="CDD" id="cd16454">
    <property type="entry name" value="RING-H2_PA-TM-RING"/>
    <property type="match status" value="1"/>
</dbReference>
<dbReference type="GO" id="GO:0006511">
    <property type="term" value="P:ubiquitin-dependent protein catabolic process"/>
    <property type="evidence" value="ECO:0007669"/>
    <property type="project" value="TreeGrafter"/>
</dbReference>
<dbReference type="GO" id="GO:0061630">
    <property type="term" value="F:ubiquitin protein ligase activity"/>
    <property type="evidence" value="ECO:0007669"/>
    <property type="project" value="TreeGrafter"/>
</dbReference>
<evidence type="ECO:0000313" key="7">
    <source>
        <dbReference type="RefSeq" id="XP_030549943.2"/>
    </source>
</evidence>
<feature type="domain" description="RING-type" evidence="5">
    <location>
        <begin position="169"/>
        <end position="210"/>
    </location>
</feature>
<dbReference type="GO" id="GO:0008270">
    <property type="term" value="F:zinc ion binding"/>
    <property type="evidence" value="ECO:0007669"/>
    <property type="project" value="UniProtKB-KW"/>
</dbReference>
<dbReference type="PANTHER" id="PTHR45931:SF16">
    <property type="entry name" value="RING_U-BOX SUPERFAMILY PROTEIN"/>
    <property type="match status" value="1"/>
</dbReference>
<dbReference type="GO" id="GO:0005634">
    <property type="term" value="C:nucleus"/>
    <property type="evidence" value="ECO:0007669"/>
    <property type="project" value="TreeGrafter"/>
</dbReference>
<evidence type="ECO:0000256" key="2">
    <source>
        <dbReference type="ARBA" id="ARBA00022771"/>
    </source>
</evidence>
<reference evidence="7" key="1">
    <citation type="submission" date="2025-08" db="UniProtKB">
        <authorList>
            <consortium name="RefSeq"/>
        </authorList>
    </citation>
    <scope>IDENTIFICATION</scope>
    <source>
        <tissue evidence="7">Leaf</tissue>
    </source>
</reference>
<dbReference type="Pfam" id="PF13639">
    <property type="entry name" value="zf-RING_2"/>
    <property type="match status" value="1"/>
</dbReference>
<dbReference type="RefSeq" id="XP_030549943.2">
    <property type="nucleotide sequence ID" value="XM_030694083.2"/>
</dbReference>